<dbReference type="Gene3D" id="3.50.50.60">
    <property type="entry name" value="FAD/NAD(P)-binding domain"/>
    <property type="match status" value="1"/>
</dbReference>
<evidence type="ECO:0000259" key="6">
    <source>
        <dbReference type="Pfam" id="PF01266"/>
    </source>
</evidence>
<evidence type="ECO:0000256" key="3">
    <source>
        <dbReference type="ARBA" id="ARBA00022827"/>
    </source>
</evidence>
<evidence type="ECO:0000256" key="4">
    <source>
        <dbReference type="ARBA" id="ARBA00023002"/>
    </source>
</evidence>
<organism evidence="7 8">
    <name type="scientific">Rohdeia mirabilis</name>
    <dbReference type="NCBI Taxonomy" id="2528008"/>
    <lineage>
        <taxon>Bacteria</taxon>
        <taxon>Pseudomonadati</taxon>
        <taxon>Planctomycetota</taxon>
        <taxon>Planctomycetia</taxon>
        <taxon>Planctomycetia incertae sedis</taxon>
        <taxon>Rohdeia</taxon>
    </lineage>
</organism>
<comment type="cofactor">
    <cofactor evidence="1">
        <name>FAD</name>
        <dbReference type="ChEBI" id="CHEBI:57692"/>
    </cofactor>
</comment>
<dbReference type="PANTHER" id="PTHR43104">
    <property type="entry name" value="L-2-HYDROXYGLUTARATE DEHYDROGENASE, MITOCHONDRIAL"/>
    <property type="match status" value="1"/>
</dbReference>
<dbReference type="AlphaFoldDB" id="A0A518D400"/>
<dbReference type="Gene3D" id="3.30.9.10">
    <property type="entry name" value="D-Amino Acid Oxidase, subunit A, domain 2"/>
    <property type="match status" value="1"/>
</dbReference>
<keyword evidence="3" id="KW-0274">FAD</keyword>
<dbReference type="PANTHER" id="PTHR43104:SF2">
    <property type="entry name" value="L-2-HYDROXYGLUTARATE DEHYDROGENASE, MITOCHONDRIAL"/>
    <property type="match status" value="1"/>
</dbReference>
<evidence type="ECO:0000313" key="8">
    <source>
        <dbReference type="Proteomes" id="UP000319342"/>
    </source>
</evidence>
<dbReference type="GO" id="GO:0047545">
    <property type="term" value="F:(S)-2-hydroxyglutarate dehydrogenase activity"/>
    <property type="evidence" value="ECO:0007669"/>
    <property type="project" value="TreeGrafter"/>
</dbReference>
<dbReference type="Pfam" id="PF01266">
    <property type="entry name" value="DAO"/>
    <property type="match status" value="1"/>
</dbReference>
<dbReference type="OrthoDB" id="9801699at2"/>
<evidence type="ECO:0000256" key="5">
    <source>
        <dbReference type="ARBA" id="ARBA00037941"/>
    </source>
</evidence>
<dbReference type="GO" id="GO:0005737">
    <property type="term" value="C:cytoplasm"/>
    <property type="evidence" value="ECO:0007669"/>
    <property type="project" value="TreeGrafter"/>
</dbReference>
<dbReference type="NCBIfam" id="NF008726">
    <property type="entry name" value="PRK11728.1"/>
    <property type="match status" value="1"/>
</dbReference>
<keyword evidence="2" id="KW-0285">Flavoprotein</keyword>
<gene>
    <name evidence="7" type="primary">lhgO</name>
    <name evidence="7" type="ORF">Pla163_33550</name>
</gene>
<sequence>MVGGGIVGLAVAARLLESDPERRVVVFEKESAIARHQTGRNSGVLHSGLYYRPGSSKALNCREGKALMEAFCAAERVPLELCGKVVVATDEAQLPALDELERRGRANGVDLERVDAAGLFELEPHARGIAALHVKEAGIVDYVAVCERLAARVTERGEVRTGLRVAALEPGPDGVTVRFESGAPPEHFDVAVNCAGLHCDRVARASGLEWPQRIVPFRGEYWELVPEARHLVRNLIYPTPDPRFPFLGVHFTRMTDGSVECGPNAVLALAREGYRWRDVSVRDTLDALSYRGFQRLAVRHLSMGLGEIVRSISKTAFVRALQRLVPAVRAEHLVRVPAGVRAQTLSPLGALVDDFVLQKDGAVVHVLNAPSPAATSSLAIARRVADLALQP</sequence>
<dbReference type="Proteomes" id="UP000319342">
    <property type="component" value="Chromosome"/>
</dbReference>
<proteinExistence type="inferred from homology"/>
<evidence type="ECO:0000313" key="7">
    <source>
        <dbReference type="EMBL" id="QDU86205.1"/>
    </source>
</evidence>
<dbReference type="EC" id="1.1.3.15" evidence="7"/>
<comment type="similarity">
    <text evidence="5">Belongs to the L2HGDH family.</text>
</comment>
<reference evidence="7 8" key="1">
    <citation type="submission" date="2019-02" db="EMBL/GenBank/DDBJ databases">
        <title>Deep-cultivation of Planctomycetes and their phenomic and genomic characterization uncovers novel biology.</title>
        <authorList>
            <person name="Wiegand S."/>
            <person name="Jogler M."/>
            <person name="Boedeker C."/>
            <person name="Pinto D."/>
            <person name="Vollmers J."/>
            <person name="Rivas-Marin E."/>
            <person name="Kohn T."/>
            <person name="Peeters S.H."/>
            <person name="Heuer A."/>
            <person name="Rast P."/>
            <person name="Oberbeckmann S."/>
            <person name="Bunk B."/>
            <person name="Jeske O."/>
            <person name="Meyerdierks A."/>
            <person name="Storesund J.E."/>
            <person name="Kallscheuer N."/>
            <person name="Luecker S."/>
            <person name="Lage O.M."/>
            <person name="Pohl T."/>
            <person name="Merkel B.J."/>
            <person name="Hornburger P."/>
            <person name="Mueller R.-W."/>
            <person name="Bruemmer F."/>
            <person name="Labrenz M."/>
            <person name="Spormann A.M."/>
            <person name="Op den Camp H."/>
            <person name="Overmann J."/>
            <person name="Amann R."/>
            <person name="Jetten M.S.M."/>
            <person name="Mascher T."/>
            <person name="Medema M.H."/>
            <person name="Devos D.P."/>
            <person name="Kaster A.-K."/>
            <person name="Ovreas L."/>
            <person name="Rohde M."/>
            <person name="Galperin M.Y."/>
            <person name="Jogler C."/>
        </authorList>
    </citation>
    <scope>NUCLEOTIDE SEQUENCE [LARGE SCALE GENOMIC DNA]</scope>
    <source>
        <strain evidence="7 8">Pla163</strain>
    </source>
</reference>
<dbReference type="SUPFAM" id="SSF51905">
    <property type="entry name" value="FAD/NAD(P)-binding domain"/>
    <property type="match status" value="1"/>
</dbReference>
<evidence type="ECO:0000256" key="2">
    <source>
        <dbReference type="ARBA" id="ARBA00022630"/>
    </source>
</evidence>
<dbReference type="InterPro" id="IPR006076">
    <property type="entry name" value="FAD-dep_OxRdtase"/>
</dbReference>
<name>A0A518D400_9BACT</name>
<keyword evidence="8" id="KW-1185">Reference proteome</keyword>
<dbReference type="EMBL" id="CP036290">
    <property type="protein sequence ID" value="QDU86205.1"/>
    <property type="molecule type" value="Genomic_DNA"/>
</dbReference>
<dbReference type="InterPro" id="IPR036188">
    <property type="entry name" value="FAD/NAD-bd_sf"/>
</dbReference>
<protein>
    <submittedName>
        <fullName evidence="7">L-2-hydroxyglutarate oxidase LhgO</fullName>
        <ecNumber evidence="7">1.1.3.15</ecNumber>
    </submittedName>
</protein>
<feature type="domain" description="FAD dependent oxidoreductase" evidence="6">
    <location>
        <begin position="2"/>
        <end position="387"/>
    </location>
</feature>
<dbReference type="GO" id="GO:0003973">
    <property type="term" value="F:(S)-2-hydroxy-acid oxidase activity"/>
    <property type="evidence" value="ECO:0007669"/>
    <property type="project" value="UniProtKB-EC"/>
</dbReference>
<keyword evidence="4 7" id="KW-0560">Oxidoreductase</keyword>
<evidence type="ECO:0000256" key="1">
    <source>
        <dbReference type="ARBA" id="ARBA00001974"/>
    </source>
</evidence>
<accession>A0A518D400</accession>